<evidence type="ECO:0000313" key="2">
    <source>
        <dbReference type="Proteomes" id="UP000032142"/>
    </source>
</evidence>
<dbReference type="Proteomes" id="UP000032142">
    <property type="component" value="Unassembled WGS sequence"/>
</dbReference>
<gene>
    <name evidence="1" type="ORF">F383_05384</name>
</gene>
<evidence type="ECO:0000313" key="1">
    <source>
        <dbReference type="EMBL" id="KHG26797.1"/>
    </source>
</evidence>
<organism evidence="1 2">
    <name type="scientific">Gossypium arboreum</name>
    <name type="common">Tree cotton</name>
    <name type="synonym">Gossypium nanking</name>
    <dbReference type="NCBI Taxonomy" id="29729"/>
    <lineage>
        <taxon>Eukaryota</taxon>
        <taxon>Viridiplantae</taxon>
        <taxon>Streptophyta</taxon>
        <taxon>Embryophyta</taxon>
        <taxon>Tracheophyta</taxon>
        <taxon>Spermatophyta</taxon>
        <taxon>Magnoliopsida</taxon>
        <taxon>eudicotyledons</taxon>
        <taxon>Gunneridae</taxon>
        <taxon>Pentapetalae</taxon>
        <taxon>rosids</taxon>
        <taxon>malvids</taxon>
        <taxon>Malvales</taxon>
        <taxon>Malvaceae</taxon>
        <taxon>Malvoideae</taxon>
        <taxon>Gossypium</taxon>
    </lineage>
</organism>
<proteinExistence type="predicted"/>
<dbReference type="AlphaFoldDB" id="A0A0B0PPQ4"/>
<keyword evidence="2" id="KW-1185">Reference proteome</keyword>
<sequence length="40" mass="4335">MPMRGYHLPISQAMNTTVVNGATYCRSHIPNAPAFSSLSI</sequence>
<accession>A0A0B0PPQ4</accession>
<protein>
    <submittedName>
        <fullName evidence="1">Uncharacterized protein</fullName>
    </submittedName>
</protein>
<dbReference type="EMBL" id="KN438531">
    <property type="protein sequence ID" value="KHG26797.1"/>
    <property type="molecule type" value="Genomic_DNA"/>
</dbReference>
<name>A0A0B0PPQ4_GOSAR</name>
<reference evidence="2" key="1">
    <citation type="submission" date="2014-09" db="EMBL/GenBank/DDBJ databases">
        <authorList>
            <person name="Mudge J."/>
            <person name="Ramaraj T."/>
            <person name="Lindquist I.E."/>
            <person name="Bharti A.K."/>
            <person name="Sundararajan A."/>
            <person name="Cameron C.T."/>
            <person name="Woodward J.E."/>
            <person name="May G.D."/>
            <person name="Brubaker C."/>
            <person name="Broadhvest J."/>
            <person name="Wilkins T.A."/>
        </authorList>
    </citation>
    <scope>NUCLEOTIDE SEQUENCE</scope>
    <source>
        <strain evidence="2">cv. AKA8401</strain>
    </source>
</reference>